<gene>
    <name evidence="1" type="ORF">LCGC14_2955120</name>
</gene>
<sequence length="164" mass="17380">MADLQKPWPIRGGAYETPEYTVASGNSRIFLGDFVKLTAAGHVDVAAAGDRILGIAMGTIAASTAGTIPVADDPRLKFRIRADGTANQTHVGNLADIKATTGNTDTNESKHELDISDVKTATAQLRILDKLDLEGNDWGGTTIMLVCEIYEHEMSKADPATPGV</sequence>
<accession>A0A0F8XDN8</accession>
<protein>
    <submittedName>
        <fullName evidence="1">Uncharacterized protein</fullName>
    </submittedName>
</protein>
<proteinExistence type="predicted"/>
<dbReference type="AlphaFoldDB" id="A0A0F8XDN8"/>
<reference evidence="1" key="1">
    <citation type="journal article" date="2015" name="Nature">
        <title>Complex archaea that bridge the gap between prokaryotes and eukaryotes.</title>
        <authorList>
            <person name="Spang A."/>
            <person name="Saw J.H."/>
            <person name="Jorgensen S.L."/>
            <person name="Zaremba-Niedzwiedzka K."/>
            <person name="Martijn J."/>
            <person name="Lind A.E."/>
            <person name="van Eijk R."/>
            <person name="Schleper C."/>
            <person name="Guy L."/>
            <person name="Ettema T.J."/>
        </authorList>
    </citation>
    <scope>NUCLEOTIDE SEQUENCE</scope>
</reference>
<dbReference type="EMBL" id="LAZR01059665">
    <property type="protein sequence ID" value="KKK67332.1"/>
    <property type="molecule type" value="Genomic_DNA"/>
</dbReference>
<name>A0A0F8XDN8_9ZZZZ</name>
<evidence type="ECO:0000313" key="1">
    <source>
        <dbReference type="EMBL" id="KKK67332.1"/>
    </source>
</evidence>
<comment type="caution">
    <text evidence="1">The sequence shown here is derived from an EMBL/GenBank/DDBJ whole genome shotgun (WGS) entry which is preliminary data.</text>
</comment>
<organism evidence="1">
    <name type="scientific">marine sediment metagenome</name>
    <dbReference type="NCBI Taxonomy" id="412755"/>
    <lineage>
        <taxon>unclassified sequences</taxon>
        <taxon>metagenomes</taxon>
        <taxon>ecological metagenomes</taxon>
    </lineage>
</organism>